<dbReference type="EMBL" id="JAECZC010000001">
    <property type="protein sequence ID" value="MBH8560618.1"/>
    <property type="molecule type" value="Genomic_DNA"/>
</dbReference>
<protein>
    <submittedName>
        <fullName evidence="1">Cyanoexosortase B system-associated protein</fullName>
    </submittedName>
</protein>
<reference evidence="1 2" key="1">
    <citation type="journal article" date="2021" name="Int. J. Syst. Evol. Microbiol.">
        <title>Amazonocrinis nigriterrae gen. nov., sp. nov., Atlanticothrix silvestris gen. nov., sp. nov. and Dendronalium phyllosphericum gen. nov., sp. nov., nostocacean cyanobacteria from Brazilian environments.</title>
        <authorList>
            <person name="Alvarenga D.O."/>
            <person name="Andreote A.P.D."/>
            <person name="Branco L.H.Z."/>
            <person name="Delbaje E."/>
            <person name="Cruz R.B."/>
            <person name="Varani A.M."/>
            <person name="Fiore M.F."/>
        </authorList>
    </citation>
    <scope>NUCLEOTIDE SEQUENCE [LARGE SCALE GENOMIC DNA]</scope>
    <source>
        <strain evidence="1 2">CENA67</strain>
    </source>
</reference>
<name>A0A8J7L5V6_9NOST</name>
<dbReference type="AlphaFoldDB" id="A0A8J7L5V6"/>
<evidence type="ECO:0000313" key="2">
    <source>
        <dbReference type="Proteomes" id="UP000632766"/>
    </source>
</evidence>
<proteinExistence type="predicted"/>
<accession>A0A8J7L5V6</accession>
<evidence type="ECO:0000313" key="1">
    <source>
        <dbReference type="EMBL" id="MBH8560618.1"/>
    </source>
</evidence>
<sequence length="247" mass="27779">MVSLSKFFKEKQLTHVVALLLLLLLLGLGGGSGYLTGQWKWKQPPPVASLKELRQIRKTGLTLPGWQTVEQAEQQVGEHKWSLQIVKKADSQTQAILLLLPQNGPMDQPEVEWTEINGWGRSRWSKWDIAQERSAKFTVKQPLKSGSNAQTEVEARFFRASTKQETFAVLQWYALPNGGYTSPIRWFLADQLSQWRQRRTPWVAVSILIPMEPLGQVETVWPLAQSLGETVQATLMTGPLSSNSSGS</sequence>
<dbReference type="RefSeq" id="WP_198122687.1">
    <property type="nucleotide sequence ID" value="NZ_JAECZC010000001.1"/>
</dbReference>
<organism evidence="1 2">
    <name type="scientific">Amazonocrinis nigriterrae CENA67</name>
    <dbReference type="NCBI Taxonomy" id="2794033"/>
    <lineage>
        <taxon>Bacteria</taxon>
        <taxon>Bacillati</taxon>
        <taxon>Cyanobacteriota</taxon>
        <taxon>Cyanophyceae</taxon>
        <taxon>Nostocales</taxon>
        <taxon>Nostocaceae</taxon>
        <taxon>Amazonocrinis</taxon>
        <taxon>Amazonocrinis nigriterrae</taxon>
    </lineage>
</organism>
<keyword evidence="2" id="KW-1185">Reference proteome</keyword>
<dbReference type="Proteomes" id="UP000632766">
    <property type="component" value="Unassembled WGS sequence"/>
</dbReference>
<gene>
    <name evidence="1" type="ORF">I8748_00070</name>
</gene>
<dbReference type="InterPro" id="IPR030917">
    <property type="entry name" value="Cyanoexo_CrtB_assoc"/>
</dbReference>
<dbReference type="NCBIfam" id="TIGR04533">
    <property type="entry name" value="cyanosortB_assc"/>
    <property type="match status" value="1"/>
</dbReference>
<comment type="caution">
    <text evidence="1">The sequence shown here is derived from an EMBL/GenBank/DDBJ whole genome shotgun (WGS) entry which is preliminary data.</text>
</comment>